<dbReference type="EMBL" id="CP073041">
    <property type="protein sequence ID" value="UXE64032.1"/>
    <property type="molecule type" value="Genomic_DNA"/>
</dbReference>
<reference evidence="2" key="1">
    <citation type="submission" date="2021-04" db="EMBL/GenBank/DDBJ databases">
        <title>Genome sequence of Woronichinia naegeliana from Washington state freshwater lake bloom.</title>
        <authorList>
            <person name="Dreher T.W."/>
        </authorList>
    </citation>
    <scope>NUCLEOTIDE SEQUENCE</scope>
    <source>
        <strain evidence="2">WA131</strain>
    </source>
</reference>
<protein>
    <submittedName>
        <fullName evidence="2">Ycf51 family protein</fullName>
    </submittedName>
</protein>
<feature type="transmembrane region" description="Helical" evidence="1">
    <location>
        <begin position="34"/>
        <end position="57"/>
    </location>
</feature>
<feature type="transmembrane region" description="Helical" evidence="1">
    <location>
        <begin position="6"/>
        <end position="27"/>
    </location>
</feature>
<sequence length="169" mass="18460">MEFSTYALWSGYAAIAVLGLTIIAFVLKWGFRFRLVGATGFIAVLSIGLFGLGLGLFDRAEVEGSVHFNRVYDNGANQLVISVPASITPTELEATLLQAANTYRSYGRGARDGDNKMTVRARAIIHPKPNLSKPLYLGQVRRTLGVQEDQGIKVEIDKKAFAQLPKTKS</sequence>
<name>A0A977PYR1_9CYAN</name>
<accession>A0A977PYR1</accession>
<keyword evidence="1" id="KW-0812">Transmembrane</keyword>
<dbReference type="AlphaFoldDB" id="A0A977PYR1"/>
<keyword evidence="1" id="KW-0472">Membrane</keyword>
<proteinExistence type="predicted"/>
<keyword evidence="1" id="KW-1133">Transmembrane helix</keyword>
<dbReference type="InterPro" id="IPR019664">
    <property type="entry name" value="Uncharacterised_Ycf51"/>
</dbReference>
<gene>
    <name evidence="2" type="ORF">KA717_16745</name>
</gene>
<organism evidence="2">
    <name type="scientific">Woronichinia naegeliana WA131</name>
    <dbReference type="NCBI Taxonomy" id="2824559"/>
    <lineage>
        <taxon>Bacteria</taxon>
        <taxon>Bacillati</taxon>
        <taxon>Cyanobacteriota</taxon>
        <taxon>Cyanophyceae</taxon>
        <taxon>Synechococcales</taxon>
        <taxon>Coelosphaeriaceae</taxon>
        <taxon>Woronichinia</taxon>
    </lineage>
</organism>
<evidence type="ECO:0000256" key="1">
    <source>
        <dbReference type="SAM" id="Phobius"/>
    </source>
</evidence>
<evidence type="ECO:0000313" key="2">
    <source>
        <dbReference type="EMBL" id="UXE64032.1"/>
    </source>
</evidence>
<dbReference type="Proteomes" id="UP001065613">
    <property type="component" value="Chromosome"/>
</dbReference>
<dbReference type="Pfam" id="PF10726">
    <property type="entry name" value="DUF2518"/>
    <property type="match status" value="1"/>
</dbReference>
<dbReference type="KEGG" id="wna:KA717_16745"/>